<dbReference type="EMBL" id="JAPDDP010000043">
    <property type="protein sequence ID" value="MDA0182901.1"/>
    <property type="molecule type" value="Genomic_DNA"/>
</dbReference>
<feature type="compositionally biased region" description="Basic and acidic residues" evidence="1">
    <location>
        <begin position="917"/>
        <end position="934"/>
    </location>
</feature>
<gene>
    <name evidence="4" type="ORF">OJ997_21495</name>
</gene>
<evidence type="ECO:0000313" key="5">
    <source>
        <dbReference type="Proteomes" id="UP001147653"/>
    </source>
</evidence>
<dbReference type="RefSeq" id="WP_270027285.1">
    <property type="nucleotide sequence ID" value="NZ_JAPDDP010000043.1"/>
</dbReference>
<feature type="transmembrane region" description="Helical" evidence="2">
    <location>
        <begin position="1111"/>
        <end position="1130"/>
    </location>
</feature>
<feature type="transmembrane region" description="Helical" evidence="2">
    <location>
        <begin position="100"/>
        <end position="119"/>
    </location>
</feature>
<dbReference type="InterPro" id="IPR024983">
    <property type="entry name" value="CHAT_dom"/>
</dbReference>
<dbReference type="AlphaFoldDB" id="A0A9X3SAU3"/>
<keyword evidence="2" id="KW-0472">Membrane</keyword>
<dbReference type="Pfam" id="PF13180">
    <property type="entry name" value="PDZ_2"/>
    <property type="match status" value="1"/>
</dbReference>
<dbReference type="SMART" id="SM00228">
    <property type="entry name" value="PDZ"/>
    <property type="match status" value="1"/>
</dbReference>
<feature type="region of interest" description="Disordered" evidence="1">
    <location>
        <begin position="912"/>
        <end position="934"/>
    </location>
</feature>
<keyword evidence="5" id="KW-1185">Reference proteome</keyword>
<dbReference type="Pfam" id="PF12770">
    <property type="entry name" value="CHAT"/>
    <property type="match status" value="1"/>
</dbReference>
<accession>A0A9X3SAU3</accession>
<dbReference type="SUPFAM" id="SSF50156">
    <property type="entry name" value="PDZ domain-like"/>
    <property type="match status" value="1"/>
</dbReference>
<reference evidence="4" key="1">
    <citation type="submission" date="2022-10" db="EMBL/GenBank/DDBJ databases">
        <title>The WGS of Solirubrobacter phytolaccae KCTC 29190.</title>
        <authorList>
            <person name="Jiang Z."/>
        </authorList>
    </citation>
    <scope>NUCLEOTIDE SEQUENCE</scope>
    <source>
        <strain evidence="4">KCTC 29190</strain>
    </source>
</reference>
<organism evidence="4 5">
    <name type="scientific">Solirubrobacter phytolaccae</name>
    <dbReference type="NCBI Taxonomy" id="1404360"/>
    <lineage>
        <taxon>Bacteria</taxon>
        <taxon>Bacillati</taxon>
        <taxon>Actinomycetota</taxon>
        <taxon>Thermoleophilia</taxon>
        <taxon>Solirubrobacterales</taxon>
        <taxon>Solirubrobacteraceae</taxon>
        <taxon>Solirubrobacter</taxon>
    </lineage>
</organism>
<feature type="transmembrane region" description="Helical" evidence="2">
    <location>
        <begin position="60"/>
        <end position="88"/>
    </location>
</feature>
<evidence type="ECO:0000256" key="1">
    <source>
        <dbReference type="SAM" id="MobiDB-lite"/>
    </source>
</evidence>
<dbReference type="InterPro" id="IPR001478">
    <property type="entry name" value="PDZ"/>
</dbReference>
<dbReference type="InterPro" id="IPR036034">
    <property type="entry name" value="PDZ_sf"/>
</dbReference>
<evidence type="ECO:0000256" key="2">
    <source>
        <dbReference type="SAM" id="Phobius"/>
    </source>
</evidence>
<protein>
    <submittedName>
        <fullName evidence="4">CHAT domain-containing protein</fullName>
    </submittedName>
</protein>
<sequence length="1225" mass="130381">MTAAAFLDARTYRVVAVARSWADDLVVVGIFVVLAVLFGAQFNDVAFDPTVGRRLRSSDAAIVATGAQIWFPALLAGAVALACLRLGAALDDDRSPPRRVVLLLLAGALIALTAFLKLWDTPGTVVGRFAPLAVALLIVVRLPRWRDRARLRGETRAGFRPSLRALRSLNGVRVLRWCATVIPDGTFYTSGEGVEAALDEAVRVFSRHGDPRSEAYVRARAIEHCLARSGIVDAERLSRDALACSRVAREPAVLSAYALFLQSVGRDRDAADAIAQAEAVARRTPPALRSLAAQLHAELDDAPPSDPDPGRRWLRLVWQRRPAAVALELLQHVRTSRERDPEGARESAYALCEVVRAVTVHPLTELAFDEHLRMQRVRGLALETIGSIHDARGELLDAADAYTDAYEEFALIKDRTRSADVMVRAAGNLLRAGAGTSEHESHALDLVRVSFEVIERERGPLRQGASRGAWVQSLRRLYTTMFERLATDVVWHREKAGELAMWLLESVHRTTLGAALRGDPLATDDELDALLEQLARAEGESDAAVAADARSAAVERFTHARDAALLLDAVDLAAVRRALGSGVGLVYHCSRDGAGWSVGGVLISPTLGEATFFSRIDDGDASELLSAITDRRHAAVKAAFGVPLWDDLWTALARSILPETLGDELRSAARDGGRACLVIVPDGPLASLPFPGLHVDGVALAELADVQLTPSLTLLSADVGDERGGSGVIVTQVDERVLAGAAAPAWVGEVRSSATRAEFELALGTLPRPDLAVILAHGQAGRSVTDNVILMGDASLSAISALRLPWPPAVILGNCWIGAGEVNAGEEPFGFPIACLMNGARTVVGAVTPTPATGVVRLLHSVAARLPTGASLSLAVREAVLPPPGAERERWRDAPPMDWACLAVWSTVAPASRPRKDRPQHWDADGMPTAREHASDVAPVRFRAPADLALDRVLRAAAARAQATVSAADVLEAAVDVDPIARDLPDARAAVKHVSEPATDTPDRVVCVGSGAPLVLSPAVFEAVRASAAAAACAGRTSMSLWPLLAELCFLLDAAPEVERFGQAVFDRAGREAESGGDGLKLGDYDAARVEWLGSDMTLSPLKGLRTARRVLWCAAFVVLLLVGTALTSARDIDQMLLTRGYLGVHIVGAPGEPVSVGGVENGSPAAGARLRPGEVIRSIDGIPVTGAAETVLRIRAHRPGTEIRLVVYDGVEERTVVTRTAKLP</sequence>
<evidence type="ECO:0000259" key="3">
    <source>
        <dbReference type="PROSITE" id="PS50106"/>
    </source>
</evidence>
<dbReference type="Proteomes" id="UP001147653">
    <property type="component" value="Unassembled WGS sequence"/>
</dbReference>
<feature type="domain" description="PDZ" evidence="3">
    <location>
        <begin position="1132"/>
        <end position="1208"/>
    </location>
</feature>
<dbReference type="PROSITE" id="PS50106">
    <property type="entry name" value="PDZ"/>
    <property type="match status" value="1"/>
</dbReference>
<dbReference type="Gene3D" id="2.30.42.10">
    <property type="match status" value="1"/>
</dbReference>
<evidence type="ECO:0000313" key="4">
    <source>
        <dbReference type="EMBL" id="MDA0182901.1"/>
    </source>
</evidence>
<feature type="transmembrane region" description="Helical" evidence="2">
    <location>
        <begin position="21"/>
        <end position="40"/>
    </location>
</feature>
<keyword evidence="2" id="KW-1133">Transmembrane helix</keyword>
<comment type="caution">
    <text evidence="4">The sequence shown here is derived from an EMBL/GenBank/DDBJ whole genome shotgun (WGS) entry which is preliminary data.</text>
</comment>
<name>A0A9X3SAU3_9ACTN</name>
<proteinExistence type="predicted"/>
<keyword evidence="2" id="KW-0812">Transmembrane</keyword>